<evidence type="ECO:0000256" key="1">
    <source>
        <dbReference type="ARBA" id="ARBA00023118"/>
    </source>
</evidence>
<dbReference type="EMBL" id="CM001488">
    <property type="protein sequence ID" value="EIM64419.1"/>
    <property type="molecule type" value="Genomic_DNA"/>
</dbReference>
<dbReference type="eggNOG" id="COG1367">
    <property type="taxonomic scope" value="Bacteria"/>
</dbReference>
<gene>
    <name evidence="3" type="ORF">DespoDRAFT_02574</name>
</gene>
<accession>I5B4K6</accession>
<proteinExistence type="predicted"/>
<dbReference type="GO" id="GO:0051607">
    <property type="term" value="P:defense response to virus"/>
    <property type="evidence" value="ECO:0007669"/>
    <property type="project" value="UniProtKB-KW"/>
</dbReference>
<dbReference type="OrthoDB" id="190500at2"/>
<keyword evidence="1" id="KW-0051">Antiviral defense</keyword>
<name>I5B4K6_9BACT</name>
<dbReference type="NCBIfam" id="TIGR01894">
    <property type="entry name" value="cas_TM1795_cmr1"/>
    <property type="match status" value="1"/>
</dbReference>
<dbReference type="InterPro" id="IPR007522">
    <property type="entry name" value="CRISPR-assoc_prot_TM1795"/>
</dbReference>
<organism evidence="3 4">
    <name type="scientific">Desulfobacter postgatei 2ac9</name>
    <dbReference type="NCBI Taxonomy" id="879212"/>
    <lineage>
        <taxon>Bacteria</taxon>
        <taxon>Pseudomonadati</taxon>
        <taxon>Thermodesulfobacteriota</taxon>
        <taxon>Desulfobacteria</taxon>
        <taxon>Desulfobacterales</taxon>
        <taxon>Desulfobacteraceae</taxon>
        <taxon>Desulfobacter</taxon>
    </lineage>
</organism>
<sequence length="426" mass="47547">MARILTTDESVIDPDFKISGAKFIQHEYELELLTPMAGGGTKSWVPDLENPVRTQSIKGQLRFWWRTMQNEVNPTDFKTKEDRLWGSTKEASTVRLSVNLTKKPTIKRIPWGGKDGKYLQFDNVQVPGFVLFPFQNKPFQPGDDCDLIGDLSFILKVTCLPEHKNEVCNSIKLWTLFGGLGARSRRGCGSLYCKEIAEQFQTTGDIDQFVNNLAENQNGNLSTSPYPRLSGSQFRSITTTTNNAAAMEWCAYLDRYGAFRQGQGVGRRAGAGNQPGRSYWPEPDAMRLITGKSSPNHQPNHPAGKWFPRGAYGLPIITEFRNAGGDPPGKYTLLPAGAKQERWPSPVILKVTRLGGGNIARLCLILNDKGPQILKLESSIISYTLAPAEHPLDHTDKEMVEPTNILQSRENPYDGLLRYLEMTEVA</sequence>
<evidence type="ECO:0000313" key="4">
    <source>
        <dbReference type="Proteomes" id="UP000005778"/>
    </source>
</evidence>
<feature type="domain" description="CRISPR type III-associated protein" evidence="2">
    <location>
        <begin position="29"/>
        <end position="191"/>
    </location>
</feature>
<dbReference type="AlphaFoldDB" id="I5B4K6"/>
<dbReference type="RefSeq" id="WP_004073970.1">
    <property type="nucleotide sequence ID" value="NZ_CM001488.1"/>
</dbReference>
<keyword evidence="4" id="KW-1185">Reference proteome</keyword>
<protein>
    <submittedName>
        <fullName evidence="3">CRISPR type III-B/RAMP module RAMP protein Cmr1</fullName>
    </submittedName>
</protein>
<reference evidence="3 4" key="2">
    <citation type="submission" date="2012-02" db="EMBL/GenBank/DDBJ databases">
        <title>Improved High-Quality Draft sequence of Desulfobacter postgatei 2ac9.</title>
        <authorList>
            <consortium name="US DOE Joint Genome Institute"/>
            <person name="Lucas S."/>
            <person name="Han J."/>
            <person name="Lapidus A."/>
            <person name="Cheng J.-F."/>
            <person name="Goodwin L."/>
            <person name="Pitluck S."/>
            <person name="Peters L."/>
            <person name="Ovchinnikova G."/>
            <person name="Held B."/>
            <person name="Detter J.C."/>
            <person name="Han C."/>
            <person name="Tapia R."/>
            <person name="Land M."/>
            <person name="Hauser L."/>
            <person name="Kyrpides N."/>
            <person name="Ivanova N."/>
            <person name="Pagani I."/>
            <person name="Orellana R."/>
            <person name="Lovley D."/>
            <person name="Woyke T."/>
        </authorList>
    </citation>
    <scope>NUCLEOTIDE SEQUENCE [LARGE SCALE GENOMIC DNA]</scope>
    <source>
        <strain evidence="3 4">2ac9</strain>
    </source>
</reference>
<evidence type="ECO:0000313" key="3">
    <source>
        <dbReference type="EMBL" id="EIM64419.1"/>
    </source>
</evidence>
<dbReference type="Proteomes" id="UP000005778">
    <property type="component" value="Chromosome"/>
</dbReference>
<reference evidence="3 4" key="1">
    <citation type="submission" date="2011-09" db="EMBL/GenBank/DDBJ databases">
        <authorList>
            <consortium name="US DOE Joint Genome Institute (JGI-PGF)"/>
            <person name="Lucas S."/>
            <person name="Han J."/>
            <person name="Lapidus A."/>
            <person name="Cheng J.-F."/>
            <person name="Goodwin L."/>
            <person name="Pitluck S."/>
            <person name="Peters L."/>
            <person name="Land M.L."/>
            <person name="Hauser L."/>
            <person name="Orellana R."/>
            <person name="Lovley D."/>
            <person name="Woyke T.J."/>
        </authorList>
    </citation>
    <scope>NUCLEOTIDE SEQUENCE [LARGE SCALE GENOMIC DNA]</scope>
    <source>
        <strain evidence="3 4">2ac9</strain>
    </source>
</reference>
<dbReference type="HOGENOM" id="CLU_043263_0_0_7"/>
<evidence type="ECO:0000259" key="2">
    <source>
        <dbReference type="Pfam" id="PF03787"/>
    </source>
</evidence>
<dbReference type="STRING" id="879212.DespoDRAFT_02574"/>
<dbReference type="Pfam" id="PF03787">
    <property type="entry name" value="RAMPs"/>
    <property type="match status" value="1"/>
</dbReference>
<dbReference type="InterPro" id="IPR005537">
    <property type="entry name" value="RAMP_III_fam"/>
</dbReference>